<comment type="caution">
    <text evidence="2">The sequence shown here is derived from an EMBL/GenBank/DDBJ whole genome shotgun (WGS) entry which is preliminary data.</text>
</comment>
<proteinExistence type="predicted"/>
<reference evidence="3" key="1">
    <citation type="journal article" date="2019" name="Int. J. Syst. Evol. Microbiol.">
        <title>The Global Catalogue of Microorganisms (GCM) 10K type strain sequencing project: providing services to taxonomists for standard genome sequencing and annotation.</title>
        <authorList>
            <consortium name="The Broad Institute Genomics Platform"/>
            <consortium name="The Broad Institute Genome Sequencing Center for Infectious Disease"/>
            <person name="Wu L."/>
            <person name="Ma J."/>
        </authorList>
    </citation>
    <scope>NUCLEOTIDE SEQUENCE [LARGE SCALE GENOMIC DNA]</scope>
    <source>
        <strain evidence="3">JCM 14370</strain>
    </source>
</reference>
<feature type="region of interest" description="Disordered" evidence="1">
    <location>
        <begin position="67"/>
        <end position="89"/>
    </location>
</feature>
<evidence type="ECO:0000256" key="1">
    <source>
        <dbReference type="SAM" id="MobiDB-lite"/>
    </source>
</evidence>
<name>A0ABQ2D4V7_9DEIO</name>
<dbReference type="RefSeq" id="WP_189004906.1">
    <property type="nucleotide sequence ID" value="NZ_BMOD01000016.1"/>
</dbReference>
<protein>
    <submittedName>
        <fullName evidence="2">Uncharacterized protein</fullName>
    </submittedName>
</protein>
<evidence type="ECO:0000313" key="3">
    <source>
        <dbReference type="Proteomes" id="UP000632222"/>
    </source>
</evidence>
<gene>
    <name evidence="2" type="ORF">GCM10008938_35630</name>
</gene>
<dbReference type="Proteomes" id="UP000632222">
    <property type="component" value="Unassembled WGS sequence"/>
</dbReference>
<dbReference type="EMBL" id="BMOD01000016">
    <property type="protein sequence ID" value="GGJ46321.1"/>
    <property type="molecule type" value="Genomic_DNA"/>
</dbReference>
<organism evidence="2 3">
    <name type="scientific">Deinococcus roseus</name>
    <dbReference type="NCBI Taxonomy" id="392414"/>
    <lineage>
        <taxon>Bacteria</taxon>
        <taxon>Thermotogati</taxon>
        <taxon>Deinococcota</taxon>
        <taxon>Deinococci</taxon>
        <taxon>Deinococcales</taxon>
        <taxon>Deinococcaceae</taxon>
        <taxon>Deinococcus</taxon>
    </lineage>
</organism>
<accession>A0ABQ2D4V7</accession>
<keyword evidence="3" id="KW-1185">Reference proteome</keyword>
<feature type="compositionally biased region" description="Low complexity" evidence="1">
    <location>
        <begin position="67"/>
        <end position="81"/>
    </location>
</feature>
<sequence length="108" mass="12456">MTAVGQQTVKYLDEHNIFTAENRFNIDIEATQQKFQELVARKLESHKGFAANSVKFAYYSKGQQDSEQQFQQDQGTDVQHQSSQVSHADLKKAMDEVLEEKQFWVVAE</sequence>
<evidence type="ECO:0000313" key="2">
    <source>
        <dbReference type="EMBL" id="GGJ46321.1"/>
    </source>
</evidence>